<comment type="subcellular location">
    <subcellularLocation>
        <location evidence="1">Membrane</location>
        <topology evidence="1">Multi-pass membrane protein</topology>
    </subcellularLocation>
</comment>
<keyword evidence="6 7" id="KW-0472">Membrane</keyword>
<evidence type="ECO:0000256" key="3">
    <source>
        <dbReference type="ARBA" id="ARBA00022448"/>
    </source>
</evidence>
<dbReference type="GO" id="GO:0030964">
    <property type="term" value="C:NADH dehydrogenase complex"/>
    <property type="evidence" value="ECO:0007669"/>
    <property type="project" value="TreeGrafter"/>
</dbReference>
<protein>
    <submittedName>
        <fullName evidence="9">F(420)H(2) dehydrogenase subunit K</fullName>
        <ecNumber evidence="9">1.12.98.3</ecNumber>
    </submittedName>
    <submittedName>
        <fullName evidence="8">F420H2 dehydrogenase subunit FpoK</fullName>
    </submittedName>
</protein>
<evidence type="ECO:0000313" key="8">
    <source>
        <dbReference type="EMBL" id="KPQ44678.1"/>
    </source>
</evidence>
<dbReference type="PANTHER" id="PTHR11434:SF16">
    <property type="entry name" value="NADH-UBIQUINONE OXIDOREDUCTASE CHAIN 4L"/>
    <property type="match status" value="1"/>
</dbReference>
<keyword evidence="11" id="KW-1185">Reference proteome</keyword>
<dbReference type="Proteomes" id="UP000050360">
    <property type="component" value="Unassembled WGS sequence"/>
</dbReference>
<dbReference type="AlphaFoldDB" id="A0A0P7ZKT2"/>
<keyword evidence="3" id="KW-0813">Transport</keyword>
<keyword evidence="5 7" id="KW-1133">Transmembrane helix</keyword>
<dbReference type="HAMAP" id="MF_01456">
    <property type="entry name" value="NDH1_NuoK"/>
    <property type="match status" value="1"/>
</dbReference>
<feature type="transmembrane region" description="Helical" evidence="7">
    <location>
        <begin position="30"/>
        <end position="48"/>
    </location>
</feature>
<keyword evidence="9" id="KW-0560">Oxidoreductase</keyword>
<dbReference type="EMBL" id="FZMP01000164">
    <property type="protein sequence ID" value="SNQ61171.1"/>
    <property type="molecule type" value="Genomic_DNA"/>
</dbReference>
<dbReference type="PATRIC" id="fig|1719120.3.peg.794"/>
<dbReference type="STRING" id="1392998.ANME2D_00966"/>
<dbReference type="InterPro" id="IPR001133">
    <property type="entry name" value="NADH_UbQ_OxRdtase_chain4L/K"/>
</dbReference>
<sequence>MSLYSYLLISIIIFTIGVYGIITQRSGIKILMCIELLLNSANLNLVAFSSYNGNATGQVFAIFSIAIAAAEAAIGFAILVALFRLRDTINLDNINILRW</sequence>
<keyword evidence="4 7" id="KW-0812">Transmembrane</keyword>
<evidence type="ECO:0000256" key="6">
    <source>
        <dbReference type="ARBA" id="ARBA00023136"/>
    </source>
</evidence>
<name>A0A0P7ZKT2_9EURY</name>
<proteinExistence type="inferred from homology"/>
<evidence type="ECO:0000313" key="10">
    <source>
        <dbReference type="Proteomes" id="UP000050360"/>
    </source>
</evidence>
<dbReference type="NCBIfam" id="NF040614">
    <property type="entry name" value="F420_dehyd_FpoK"/>
    <property type="match status" value="1"/>
</dbReference>
<dbReference type="GO" id="GO:0016651">
    <property type="term" value="F:oxidoreductase activity, acting on NAD(P)H"/>
    <property type="evidence" value="ECO:0007669"/>
    <property type="project" value="InterPro"/>
</dbReference>
<reference evidence="9" key="3">
    <citation type="submission" date="2017-06" db="EMBL/GenBank/DDBJ databases">
        <authorList>
            <person name="Kim H.J."/>
            <person name="Triplett B.A."/>
        </authorList>
    </citation>
    <scope>NUCLEOTIDE SEQUENCE [LARGE SCALE GENOMIC DNA]</scope>
    <source>
        <strain evidence="9">Mnv1</strain>
    </source>
</reference>
<accession>A0A284VPG5</accession>
<evidence type="ECO:0000313" key="9">
    <source>
        <dbReference type="EMBL" id="SNQ61171.1"/>
    </source>
</evidence>
<dbReference type="GO" id="GO:0042773">
    <property type="term" value="P:ATP synthesis coupled electron transport"/>
    <property type="evidence" value="ECO:0007669"/>
    <property type="project" value="InterPro"/>
</dbReference>
<accession>A0A0P7ZKT2</accession>
<reference evidence="8 10" key="1">
    <citation type="submission" date="2015-09" db="EMBL/GenBank/DDBJ databases">
        <title>A metagenomics-based metabolic model of nitrate-dependent anaerobic oxidation of methane by Methanoperedens-like archaea.</title>
        <authorList>
            <person name="Arshad A."/>
            <person name="Speth D.R."/>
            <person name="De Graaf R.M."/>
            <person name="Op Den Camp H.J."/>
            <person name="Jetten M.S."/>
            <person name="Welte C.U."/>
        </authorList>
    </citation>
    <scope>NUCLEOTIDE SEQUENCE [LARGE SCALE GENOMIC DNA]</scope>
</reference>
<dbReference type="Gene3D" id="1.10.287.3510">
    <property type="match status" value="1"/>
</dbReference>
<dbReference type="RefSeq" id="WP_096205840.1">
    <property type="nucleotide sequence ID" value="NZ_FZMP01000164.1"/>
</dbReference>
<feature type="transmembrane region" description="Helical" evidence="7">
    <location>
        <begin position="60"/>
        <end position="83"/>
    </location>
</feature>
<dbReference type="InterPro" id="IPR039428">
    <property type="entry name" value="NUOK/Mnh_C1-like"/>
</dbReference>
<evidence type="ECO:0000313" key="11">
    <source>
        <dbReference type="Proteomes" id="UP000218615"/>
    </source>
</evidence>
<dbReference type="InterPro" id="IPR053568">
    <property type="entry name" value="F420H2_dehydrogenase_subunit"/>
</dbReference>
<dbReference type="NCBIfam" id="NF004320">
    <property type="entry name" value="PRK05715.1-2"/>
    <property type="match status" value="1"/>
</dbReference>
<organism evidence="8 10">
    <name type="scientific">Candidatus Methanoperedens nitratireducens</name>
    <dbReference type="NCBI Taxonomy" id="1392998"/>
    <lineage>
        <taxon>Archaea</taxon>
        <taxon>Methanobacteriati</taxon>
        <taxon>Methanobacteriota</taxon>
        <taxon>Stenosarchaea group</taxon>
        <taxon>Methanomicrobia</taxon>
        <taxon>Methanosarcinales</taxon>
        <taxon>ANME-2 cluster</taxon>
        <taxon>Candidatus Methanoperedentaceae</taxon>
        <taxon>Candidatus Methanoperedens</taxon>
    </lineage>
</organism>
<dbReference type="EMBL" id="LKCM01000063">
    <property type="protein sequence ID" value="KPQ44678.1"/>
    <property type="molecule type" value="Genomic_DNA"/>
</dbReference>
<reference evidence="11" key="2">
    <citation type="submission" date="2017-06" db="EMBL/GenBank/DDBJ databases">
        <authorList>
            <person name="Cremers G."/>
        </authorList>
    </citation>
    <scope>NUCLEOTIDE SEQUENCE [LARGE SCALE GENOMIC DNA]</scope>
</reference>
<evidence type="ECO:0000256" key="7">
    <source>
        <dbReference type="SAM" id="Phobius"/>
    </source>
</evidence>
<gene>
    <name evidence="8" type="primary">fpoK</name>
    <name evidence="9" type="ORF">MNV_2460007</name>
    <name evidence="8" type="ORF">MPEBLZ_00729</name>
</gene>
<evidence type="ECO:0000256" key="1">
    <source>
        <dbReference type="ARBA" id="ARBA00004141"/>
    </source>
</evidence>
<evidence type="ECO:0000256" key="5">
    <source>
        <dbReference type="ARBA" id="ARBA00022989"/>
    </source>
</evidence>
<evidence type="ECO:0000256" key="4">
    <source>
        <dbReference type="ARBA" id="ARBA00022692"/>
    </source>
</evidence>
<evidence type="ECO:0000256" key="2">
    <source>
        <dbReference type="ARBA" id="ARBA00010519"/>
    </source>
</evidence>
<dbReference type="PANTHER" id="PTHR11434">
    <property type="entry name" value="NADH-UBIQUINONE OXIDOREDUCTASE SUBUNIT ND4L"/>
    <property type="match status" value="1"/>
</dbReference>
<dbReference type="GO" id="GO:0051911">
    <property type="term" value="F:Methanosarcina-phenazine hydrogenase activity"/>
    <property type="evidence" value="ECO:0007669"/>
    <property type="project" value="UniProtKB-EC"/>
</dbReference>
<feature type="transmembrane region" description="Helical" evidence="7">
    <location>
        <begin position="6"/>
        <end position="23"/>
    </location>
</feature>
<dbReference type="NCBIfam" id="NF004321">
    <property type="entry name" value="PRK05715.1-3"/>
    <property type="match status" value="1"/>
</dbReference>
<dbReference type="Proteomes" id="UP000218615">
    <property type="component" value="Unassembled WGS sequence"/>
</dbReference>
<dbReference type="FunFam" id="1.10.287.3510:FF:000001">
    <property type="entry name" value="NADH-quinone oxidoreductase subunit K"/>
    <property type="match status" value="1"/>
</dbReference>
<dbReference type="Pfam" id="PF00420">
    <property type="entry name" value="Oxidored_q2"/>
    <property type="match status" value="1"/>
</dbReference>
<comment type="similarity">
    <text evidence="2">Belongs to the complex I subunit 4L family.</text>
</comment>
<dbReference type="EC" id="1.12.98.3" evidence="9"/>
<dbReference type="NCBIfam" id="NF004323">
    <property type="entry name" value="PRK05715.1-5"/>
    <property type="match status" value="1"/>
</dbReference>